<feature type="transmembrane region" description="Helical" evidence="2">
    <location>
        <begin position="224"/>
        <end position="250"/>
    </location>
</feature>
<keyword evidence="2" id="KW-1133">Transmembrane helix</keyword>
<keyword evidence="2" id="KW-0812">Transmembrane</keyword>
<keyword evidence="2" id="KW-0472">Membrane</keyword>
<feature type="transmembrane region" description="Helical" evidence="2">
    <location>
        <begin position="74"/>
        <end position="93"/>
    </location>
</feature>
<evidence type="ECO:0000313" key="5">
    <source>
        <dbReference type="Proteomes" id="UP001243364"/>
    </source>
</evidence>
<feature type="compositionally biased region" description="Low complexity" evidence="1">
    <location>
        <begin position="411"/>
        <end position="437"/>
    </location>
</feature>
<evidence type="ECO:0000259" key="3">
    <source>
        <dbReference type="Pfam" id="PF20182"/>
    </source>
</evidence>
<dbReference type="RefSeq" id="WP_307042510.1">
    <property type="nucleotide sequence ID" value="NZ_JAUSYA010000001.1"/>
</dbReference>
<dbReference type="EMBL" id="JAUSYA010000001">
    <property type="protein sequence ID" value="MDQ0683574.1"/>
    <property type="molecule type" value="Genomic_DNA"/>
</dbReference>
<feature type="domain" description="DUF6545" evidence="3">
    <location>
        <begin position="253"/>
        <end position="367"/>
    </location>
</feature>
<feature type="transmembrane region" description="Helical" evidence="2">
    <location>
        <begin position="6"/>
        <end position="22"/>
    </location>
</feature>
<dbReference type="InterPro" id="IPR050039">
    <property type="entry name" value="MAB_1171c-like"/>
</dbReference>
<dbReference type="NCBIfam" id="NF042915">
    <property type="entry name" value="MAB_1171c_fam"/>
    <property type="match status" value="1"/>
</dbReference>
<feature type="compositionally biased region" description="Pro residues" evidence="1">
    <location>
        <begin position="377"/>
        <end position="387"/>
    </location>
</feature>
<name>A0ABU0PYT7_STRAH</name>
<evidence type="ECO:0000256" key="1">
    <source>
        <dbReference type="SAM" id="MobiDB-lite"/>
    </source>
</evidence>
<keyword evidence="5" id="KW-1185">Reference proteome</keyword>
<feature type="transmembrane region" description="Helical" evidence="2">
    <location>
        <begin position="153"/>
        <end position="174"/>
    </location>
</feature>
<evidence type="ECO:0000313" key="4">
    <source>
        <dbReference type="EMBL" id="MDQ0683574.1"/>
    </source>
</evidence>
<dbReference type="InterPro" id="IPR046675">
    <property type="entry name" value="DUF6545"/>
</dbReference>
<proteinExistence type="predicted"/>
<evidence type="ECO:0000256" key="2">
    <source>
        <dbReference type="SAM" id="Phobius"/>
    </source>
</evidence>
<feature type="region of interest" description="Disordered" evidence="1">
    <location>
        <begin position="347"/>
        <end position="439"/>
    </location>
</feature>
<protein>
    <submittedName>
        <fullName evidence="4">HAMP domain-containing protein</fullName>
    </submittedName>
</protein>
<reference evidence="4 5" key="1">
    <citation type="submission" date="2023-07" db="EMBL/GenBank/DDBJ databases">
        <title>Comparative genomics of wheat-associated soil bacteria to identify genetic determinants of phenazine resistance.</title>
        <authorList>
            <person name="Mouncey N."/>
        </authorList>
    </citation>
    <scope>NUCLEOTIDE SEQUENCE [LARGE SCALE GENOMIC DNA]</scope>
    <source>
        <strain evidence="4 5">W4I19-2</strain>
    </source>
</reference>
<dbReference type="Proteomes" id="UP001243364">
    <property type="component" value="Unassembled WGS sequence"/>
</dbReference>
<feature type="transmembrane region" description="Helical" evidence="2">
    <location>
        <begin position="113"/>
        <end position="133"/>
    </location>
</feature>
<feature type="transmembrane region" description="Helical" evidence="2">
    <location>
        <begin position="186"/>
        <end position="204"/>
    </location>
</feature>
<organism evidence="4 5">
    <name type="scientific">Streptomyces achromogenes</name>
    <dbReference type="NCBI Taxonomy" id="67255"/>
    <lineage>
        <taxon>Bacteria</taxon>
        <taxon>Bacillati</taxon>
        <taxon>Actinomycetota</taxon>
        <taxon>Actinomycetes</taxon>
        <taxon>Kitasatosporales</taxon>
        <taxon>Streptomycetaceae</taxon>
        <taxon>Streptomyces</taxon>
    </lineage>
</organism>
<gene>
    <name evidence="4" type="ORF">QFZ56_002537</name>
</gene>
<feature type="transmembrane region" description="Helical" evidence="2">
    <location>
        <begin position="34"/>
        <end position="54"/>
    </location>
</feature>
<feature type="compositionally biased region" description="Low complexity" evidence="1">
    <location>
        <begin position="388"/>
        <end position="404"/>
    </location>
</feature>
<sequence length="477" mass="51071">MNDGLYISFWLPTVVLGAALAIKLPSIVKLWRDPLLRAVGGLLVFGCAVFVFAAPKTIAWTNRVTGVPNIAAPWVYSLLTALSASWLLLIIAWRNGRTERSAQTRRTTRLVVCVYAAVVVALWVLFALADVPVERIRDLDTYYANTPFMREEILLYLVAHTVACSVTARLVWNWSRTDGLDAWLRWGLRFLGAGYVTNLLFSAAKLTAVGARWTGHDLDWLNTGIAPSAACVAATLVAIGFIVPHAGQYLQERWRVRRRHRSLQPLSRLMRTVAGGREPFDLRATPELRLIRRETFIRDALLPLARRLDDDLRARAYDAAVALGVERGRAQALAAAVALLDVVEARERARQPRPTAPEAARSPRSDAGAEAVSPAPAATPGPLPAAAPGPLTAATPAPGPVAATPAPPSAASPAPLASPASSASAAPPASAPSSSGPDTTYLLREIQAVSQALRHPDDIQAVRALAAAPAESTSTHD</sequence>
<accession>A0ABU0PYT7</accession>
<comment type="caution">
    <text evidence="4">The sequence shown here is derived from an EMBL/GenBank/DDBJ whole genome shotgun (WGS) entry which is preliminary data.</text>
</comment>
<dbReference type="Pfam" id="PF20182">
    <property type="entry name" value="DUF6545"/>
    <property type="match status" value="1"/>
</dbReference>